<comment type="caution">
    <text evidence="9">The sequence shown here is derived from an EMBL/GenBank/DDBJ whole genome shotgun (WGS) entry which is preliminary data.</text>
</comment>
<keyword evidence="2" id="KW-1015">Disulfide bond</keyword>
<dbReference type="PROSITE" id="PS51485">
    <property type="entry name" value="PHYTOCYANIN"/>
    <property type="match status" value="1"/>
</dbReference>
<evidence type="ECO:0000259" key="8">
    <source>
        <dbReference type="PROSITE" id="PS51485"/>
    </source>
</evidence>
<dbReference type="CDD" id="cd11017">
    <property type="entry name" value="Phytocyanin_like_1"/>
    <property type="match status" value="1"/>
</dbReference>
<dbReference type="InterPro" id="IPR003245">
    <property type="entry name" value="Phytocyanin_dom"/>
</dbReference>
<evidence type="ECO:0000256" key="6">
    <source>
        <dbReference type="SAM" id="Phobius"/>
    </source>
</evidence>
<dbReference type="PANTHER" id="PTHR33021:SF13">
    <property type="entry name" value="OS09G0557900 PROTEIN"/>
    <property type="match status" value="1"/>
</dbReference>
<dbReference type="Proteomes" id="UP001417504">
    <property type="component" value="Unassembled WGS sequence"/>
</dbReference>
<keyword evidence="10" id="KW-1185">Reference proteome</keyword>
<evidence type="ECO:0000256" key="1">
    <source>
        <dbReference type="ARBA" id="ARBA00022729"/>
    </source>
</evidence>
<feature type="transmembrane region" description="Helical" evidence="6">
    <location>
        <begin position="151"/>
        <end position="169"/>
    </location>
</feature>
<dbReference type="PANTHER" id="PTHR33021">
    <property type="entry name" value="BLUE COPPER PROTEIN"/>
    <property type="match status" value="1"/>
</dbReference>
<keyword evidence="6" id="KW-1133">Transmembrane helix</keyword>
<dbReference type="InterPro" id="IPR039391">
    <property type="entry name" value="Phytocyanin-like"/>
</dbReference>
<comment type="similarity">
    <text evidence="4">Belongs to the early nodulin-like (ENODL) family.</text>
</comment>
<evidence type="ECO:0000313" key="10">
    <source>
        <dbReference type="Proteomes" id="UP001417504"/>
    </source>
</evidence>
<dbReference type="Gene3D" id="2.60.40.420">
    <property type="entry name" value="Cupredoxins - blue copper proteins"/>
    <property type="match status" value="1"/>
</dbReference>
<keyword evidence="1 7" id="KW-0732">Signal</keyword>
<feature type="domain" description="Phytocyanin" evidence="8">
    <location>
        <begin position="25"/>
        <end position="123"/>
    </location>
</feature>
<feature type="chain" id="PRO_5043038494" description="Phytocyanin domain-containing protein" evidence="7">
    <location>
        <begin position="25"/>
        <end position="170"/>
    </location>
</feature>
<dbReference type="InterPro" id="IPR008972">
    <property type="entry name" value="Cupredoxin"/>
</dbReference>
<gene>
    <name evidence="9" type="ORF">Sjap_019018</name>
</gene>
<dbReference type="AlphaFoldDB" id="A0AAP0EYN5"/>
<dbReference type="GO" id="GO:0005886">
    <property type="term" value="C:plasma membrane"/>
    <property type="evidence" value="ECO:0007669"/>
    <property type="project" value="TreeGrafter"/>
</dbReference>
<evidence type="ECO:0000256" key="7">
    <source>
        <dbReference type="SAM" id="SignalP"/>
    </source>
</evidence>
<evidence type="ECO:0000313" key="9">
    <source>
        <dbReference type="EMBL" id="KAK9101764.1"/>
    </source>
</evidence>
<evidence type="ECO:0000256" key="4">
    <source>
        <dbReference type="ARBA" id="ARBA00035011"/>
    </source>
</evidence>
<keyword evidence="3" id="KW-0325">Glycoprotein</keyword>
<comment type="function">
    <text evidence="5">May act as a carbohydrate transporter.</text>
</comment>
<accession>A0AAP0EYN5</accession>
<keyword evidence="6" id="KW-0812">Transmembrane</keyword>
<evidence type="ECO:0000256" key="2">
    <source>
        <dbReference type="ARBA" id="ARBA00023157"/>
    </source>
</evidence>
<name>A0AAP0EYN5_9MAGN</name>
<dbReference type="SUPFAM" id="SSF49503">
    <property type="entry name" value="Cupredoxins"/>
    <property type="match status" value="1"/>
</dbReference>
<feature type="signal peptide" evidence="7">
    <location>
        <begin position="1"/>
        <end position="24"/>
    </location>
</feature>
<dbReference type="GO" id="GO:0009055">
    <property type="term" value="F:electron transfer activity"/>
    <property type="evidence" value="ECO:0007669"/>
    <property type="project" value="InterPro"/>
</dbReference>
<sequence>MSRLQLLLLSICASTITLASLVHATDHIVGANQGWNPGINYTLWANNHTFYVGDLISFRYQKTQYNVFEVNQTGYDNCTTEGAVGNWSSGKDFIPLDKAKRYYFICGNGGCFSGMKVSVVVHDLPSPPHAGAGKQKEKNGAGGGGAGSVPVLPLLVAWIVLFFAYWVSFN</sequence>
<protein>
    <recommendedName>
        <fullName evidence="8">Phytocyanin domain-containing protein</fullName>
    </recommendedName>
</protein>
<dbReference type="EMBL" id="JBBNAE010000008">
    <property type="protein sequence ID" value="KAK9101764.1"/>
    <property type="molecule type" value="Genomic_DNA"/>
</dbReference>
<dbReference type="Pfam" id="PF02298">
    <property type="entry name" value="Cu_bind_like"/>
    <property type="match status" value="1"/>
</dbReference>
<organism evidence="9 10">
    <name type="scientific">Stephania japonica</name>
    <dbReference type="NCBI Taxonomy" id="461633"/>
    <lineage>
        <taxon>Eukaryota</taxon>
        <taxon>Viridiplantae</taxon>
        <taxon>Streptophyta</taxon>
        <taxon>Embryophyta</taxon>
        <taxon>Tracheophyta</taxon>
        <taxon>Spermatophyta</taxon>
        <taxon>Magnoliopsida</taxon>
        <taxon>Ranunculales</taxon>
        <taxon>Menispermaceae</taxon>
        <taxon>Menispermoideae</taxon>
        <taxon>Cissampelideae</taxon>
        <taxon>Stephania</taxon>
    </lineage>
</organism>
<dbReference type="FunFam" id="2.60.40.420:FF:000018">
    <property type="entry name" value="Lamin-like protein"/>
    <property type="match status" value="1"/>
</dbReference>
<keyword evidence="6" id="KW-0472">Membrane</keyword>
<evidence type="ECO:0000256" key="3">
    <source>
        <dbReference type="ARBA" id="ARBA00023180"/>
    </source>
</evidence>
<evidence type="ECO:0000256" key="5">
    <source>
        <dbReference type="ARBA" id="ARBA00037626"/>
    </source>
</evidence>
<reference evidence="9 10" key="1">
    <citation type="submission" date="2024-01" db="EMBL/GenBank/DDBJ databases">
        <title>Genome assemblies of Stephania.</title>
        <authorList>
            <person name="Yang L."/>
        </authorList>
    </citation>
    <scope>NUCLEOTIDE SEQUENCE [LARGE SCALE GENOMIC DNA]</scope>
    <source>
        <strain evidence="9">QJT</strain>
        <tissue evidence="9">Leaf</tissue>
    </source>
</reference>
<proteinExistence type="inferred from homology"/>